<keyword evidence="6" id="KW-0812">Transmembrane</keyword>
<dbReference type="PANTHER" id="PTHR43570">
    <property type="entry name" value="ALDEHYDE DEHYDROGENASE"/>
    <property type="match status" value="1"/>
</dbReference>
<dbReference type="InterPro" id="IPR015590">
    <property type="entry name" value="Aldehyde_DH_dom"/>
</dbReference>
<reference evidence="9" key="1">
    <citation type="submission" date="2024-04" db="EMBL/GenBank/DDBJ databases">
        <authorList>
            <person name="Shaw F."/>
            <person name="Minotto A."/>
        </authorList>
    </citation>
    <scope>NUCLEOTIDE SEQUENCE [LARGE SCALE GENOMIC DNA]</scope>
</reference>
<dbReference type="SUPFAM" id="SSF53720">
    <property type="entry name" value="ALDH-like"/>
    <property type="match status" value="1"/>
</dbReference>
<evidence type="ECO:0000256" key="4">
    <source>
        <dbReference type="PROSITE-ProRule" id="PRU10007"/>
    </source>
</evidence>
<dbReference type="InterPro" id="IPR016161">
    <property type="entry name" value="Ald_DH/histidinol_DH"/>
</dbReference>
<organism evidence="8 9">
    <name type="scientific">Somion occarium</name>
    <dbReference type="NCBI Taxonomy" id="3059160"/>
    <lineage>
        <taxon>Eukaryota</taxon>
        <taxon>Fungi</taxon>
        <taxon>Dikarya</taxon>
        <taxon>Basidiomycota</taxon>
        <taxon>Agaricomycotina</taxon>
        <taxon>Agaricomycetes</taxon>
        <taxon>Polyporales</taxon>
        <taxon>Cerrenaceae</taxon>
        <taxon>Somion</taxon>
    </lineage>
</organism>
<dbReference type="PROSITE" id="PS00687">
    <property type="entry name" value="ALDEHYDE_DEHYDR_GLU"/>
    <property type="match status" value="1"/>
</dbReference>
<evidence type="ECO:0000313" key="8">
    <source>
        <dbReference type="EMBL" id="CAL1704113.1"/>
    </source>
</evidence>
<dbReference type="PIRSF" id="PIRSF036492">
    <property type="entry name" value="ALDH"/>
    <property type="match status" value="1"/>
</dbReference>
<evidence type="ECO:0000256" key="5">
    <source>
        <dbReference type="RuleBase" id="RU003345"/>
    </source>
</evidence>
<evidence type="ECO:0000256" key="6">
    <source>
        <dbReference type="SAM" id="Phobius"/>
    </source>
</evidence>
<dbReference type="InterPro" id="IPR016162">
    <property type="entry name" value="Ald_DH_N"/>
</dbReference>
<feature type="active site" evidence="4">
    <location>
        <position position="218"/>
    </location>
</feature>
<proteinExistence type="inferred from homology"/>
<feature type="domain" description="Aldehyde dehydrogenase" evidence="7">
    <location>
        <begin position="10"/>
        <end position="435"/>
    </location>
</feature>
<name>A0ABP1DAM9_9APHY</name>
<dbReference type="InterPro" id="IPR029510">
    <property type="entry name" value="Ald_DH_CS_GLU"/>
</dbReference>
<feature type="transmembrane region" description="Helical" evidence="6">
    <location>
        <begin position="487"/>
        <end position="505"/>
    </location>
</feature>
<sequence length="518" mass="56962">MTAFTSTPLEDIPEIRDALLKGFDSGKTKPIKHRKEQLLQLAYLLKDNYQRFLDALTKDLGRPALEADFMEMTSTLGDIHDSYNNVGKWAKDEKAPFSALWYFMNPTVRKEPKGVVLIIGPFNFPILCLLMPLACALAAGNTVLLKPSELSTAMSDLIAELVPKYFEPDVVRVVQGGIPQTTKLIEYPWGHICYTGSPRVARIIAHAAANTLTPVTFELGGKNPTIVDAKADLKLAARRILWGRDVNAGQACTAPEYVLVVRSVEEEFIKELQNTYASFYENDPSGSKSFSRIITPEHASRIGNLLSETKGKVIAGGEVDPEHKYIAPTIVRDVPPDDSLMSEEVFGPVLSIIPVNNIDEAIAFANARDQPLCVYIFTQDKNVKKKVIENTRSGAVVVNDVVIHPAATGLPFGGTGLSGYGSMTGKWGFNTFTLFRALLDSPGWLDTLVLWPRFPPYTDDKYRRIKTLSAYKFPPPPGSAEASKRKWGLYALIAVFGAVAAQAVFGRRVGYVFGSAQN</sequence>
<dbReference type="Proteomes" id="UP001497453">
    <property type="component" value="Chromosome 3"/>
</dbReference>
<dbReference type="InterPro" id="IPR012394">
    <property type="entry name" value="Aldehyde_DH_NAD(P)"/>
</dbReference>
<evidence type="ECO:0000259" key="7">
    <source>
        <dbReference type="Pfam" id="PF00171"/>
    </source>
</evidence>
<evidence type="ECO:0000256" key="3">
    <source>
        <dbReference type="PIRNR" id="PIRNR036492"/>
    </source>
</evidence>
<protein>
    <recommendedName>
        <fullName evidence="3">Aldehyde dehydrogenase</fullName>
    </recommendedName>
</protein>
<dbReference type="Gene3D" id="3.40.605.10">
    <property type="entry name" value="Aldehyde Dehydrogenase, Chain A, domain 1"/>
    <property type="match status" value="1"/>
</dbReference>
<keyword evidence="9" id="KW-1185">Reference proteome</keyword>
<keyword evidence="2 3" id="KW-0560">Oxidoreductase</keyword>
<keyword evidence="6" id="KW-1133">Transmembrane helix</keyword>
<dbReference type="InterPro" id="IPR016163">
    <property type="entry name" value="Ald_DH_C"/>
</dbReference>
<evidence type="ECO:0000313" key="9">
    <source>
        <dbReference type="Proteomes" id="UP001497453"/>
    </source>
</evidence>
<evidence type="ECO:0000256" key="2">
    <source>
        <dbReference type="ARBA" id="ARBA00023002"/>
    </source>
</evidence>
<gene>
    <name evidence="8" type="ORF">GFSPODELE1_LOCUS4860</name>
</gene>
<dbReference type="CDD" id="cd07135">
    <property type="entry name" value="ALDH_F14-YMR110C"/>
    <property type="match status" value="1"/>
</dbReference>
<dbReference type="Pfam" id="PF00171">
    <property type="entry name" value="Aldedh"/>
    <property type="match status" value="1"/>
</dbReference>
<keyword evidence="6" id="KW-0472">Membrane</keyword>
<dbReference type="EMBL" id="OZ037946">
    <property type="protein sequence ID" value="CAL1704113.1"/>
    <property type="molecule type" value="Genomic_DNA"/>
</dbReference>
<dbReference type="PANTHER" id="PTHR43570:SF16">
    <property type="entry name" value="ALDEHYDE DEHYDROGENASE TYPE III, ISOFORM Q"/>
    <property type="match status" value="1"/>
</dbReference>
<dbReference type="Gene3D" id="3.40.309.10">
    <property type="entry name" value="Aldehyde Dehydrogenase, Chain A, domain 2"/>
    <property type="match status" value="1"/>
</dbReference>
<evidence type="ECO:0000256" key="1">
    <source>
        <dbReference type="ARBA" id="ARBA00009986"/>
    </source>
</evidence>
<comment type="similarity">
    <text evidence="1 3 5">Belongs to the aldehyde dehydrogenase family.</text>
</comment>
<accession>A0ABP1DAM9</accession>